<feature type="domain" description="3-dehydroquinate synthase N-terminal" evidence="3">
    <location>
        <begin position="11"/>
        <end position="192"/>
    </location>
</feature>
<dbReference type="Pfam" id="PF01959">
    <property type="entry name" value="DHQS"/>
    <property type="match status" value="1"/>
</dbReference>
<proteinExistence type="predicted"/>
<evidence type="ECO:0000259" key="4">
    <source>
        <dbReference type="Pfam" id="PF26558"/>
    </source>
</evidence>
<gene>
    <name evidence="5" type="ORF">JOC27_000317</name>
</gene>
<keyword evidence="1" id="KW-0028">Amino-acid biosynthesis</keyword>
<keyword evidence="6" id="KW-1185">Reference proteome</keyword>
<protein>
    <submittedName>
        <fullName evidence="5">3-amino-4-hydroxybenzoic acid synthase</fullName>
        <ecNumber evidence="5">4.1.99.20</ecNumber>
    </submittedName>
</protein>
<dbReference type="PANTHER" id="PTHR33563:SF1">
    <property type="entry name" value="3-DEHYDROQUINATE SYNTHASE"/>
    <property type="match status" value="1"/>
</dbReference>
<evidence type="ECO:0000256" key="1">
    <source>
        <dbReference type="ARBA" id="ARBA00022605"/>
    </source>
</evidence>
<accession>A0ABS2Q614</accession>
<dbReference type="Pfam" id="PF26558">
    <property type="entry name" value="DHQS_2nd"/>
    <property type="match status" value="1"/>
</dbReference>
<dbReference type="RefSeq" id="WP_205005239.1">
    <property type="nucleotide sequence ID" value="NZ_CBCRXA010000002.1"/>
</dbReference>
<dbReference type="InterPro" id="IPR056179">
    <property type="entry name" value="DHQS_C"/>
</dbReference>
<dbReference type="EMBL" id="JAFBEV010000002">
    <property type="protein sequence ID" value="MBM7656880.1"/>
    <property type="molecule type" value="Genomic_DNA"/>
</dbReference>
<name>A0ABS2Q614_9BACL</name>
<keyword evidence="5" id="KW-0456">Lyase</keyword>
<dbReference type="EC" id="4.1.99.20" evidence="5"/>
<dbReference type="Proteomes" id="UP000823201">
    <property type="component" value="Unassembled WGS sequence"/>
</dbReference>
<dbReference type="GO" id="GO:0016829">
    <property type="term" value="F:lyase activity"/>
    <property type="evidence" value="ECO:0007669"/>
    <property type="project" value="UniProtKB-KW"/>
</dbReference>
<keyword evidence="2" id="KW-0057">Aromatic amino acid biosynthesis</keyword>
<reference evidence="5 6" key="1">
    <citation type="submission" date="2021-01" db="EMBL/GenBank/DDBJ databases">
        <title>Genomic Encyclopedia of Type Strains, Phase IV (KMG-IV): sequencing the most valuable type-strain genomes for metagenomic binning, comparative biology and taxonomic classification.</title>
        <authorList>
            <person name="Goeker M."/>
        </authorList>
    </citation>
    <scope>NUCLEOTIDE SEQUENCE [LARGE SCALE GENOMIC DNA]</scope>
    <source>
        <strain evidence="5 6">DSM 100968</strain>
    </source>
</reference>
<evidence type="ECO:0000313" key="5">
    <source>
        <dbReference type="EMBL" id="MBM7656880.1"/>
    </source>
</evidence>
<organism evidence="5 6">
    <name type="scientific">Sporolactobacillus spathodeae</name>
    <dbReference type="NCBI Taxonomy" id="1465502"/>
    <lineage>
        <taxon>Bacteria</taxon>
        <taxon>Bacillati</taxon>
        <taxon>Bacillota</taxon>
        <taxon>Bacilli</taxon>
        <taxon>Bacillales</taxon>
        <taxon>Sporolactobacillaceae</taxon>
        <taxon>Sporolactobacillus</taxon>
    </lineage>
</organism>
<dbReference type="InterPro" id="IPR030960">
    <property type="entry name" value="DHQS/DOIS_N"/>
</dbReference>
<evidence type="ECO:0000313" key="6">
    <source>
        <dbReference type="Proteomes" id="UP000823201"/>
    </source>
</evidence>
<dbReference type="PANTHER" id="PTHR33563">
    <property type="match status" value="1"/>
</dbReference>
<comment type="caution">
    <text evidence="5">The sequence shown here is derived from an EMBL/GenBank/DDBJ whole genome shotgun (WGS) entry which is preliminary data.</text>
</comment>
<evidence type="ECO:0000256" key="2">
    <source>
        <dbReference type="ARBA" id="ARBA00023141"/>
    </source>
</evidence>
<dbReference type="InterPro" id="IPR002812">
    <property type="entry name" value="DHQS"/>
</dbReference>
<feature type="domain" description="3-dehydroquinate synthase C-terminal" evidence="4">
    <location>
        <begin position="208"/>
        <end position="383"/>
    </location>
</feature>
<sequence length="383" mass="42140">MTTTAKTDETKFAWYDMRKMARENIPELVDTLTQFHYSAAIVTPAQAKQIPSTLEKIGLFENGSDLQAIKKDEMAFDRIVLEKDLFDQLTESGVKLSQPLGIYCRVTDRASLDDACRFLSRSPLLIVDFKDETKIPLEQVLAEAQHQEKDVQVITKVADGVDSEVVFGVLEKGSNGVLFSSSSIEEIIKVGQAIQSAKKQLKQELTTLTVTDVRHLGMGERVCIDTCSYLGTDEGMLVGSFSDGGILVCSETHKLQYLPLRPFRVNAGALHSYVMGANDRTAYLSDLTAGMELIAIKTDGSARRVPIGRIKMETRPLIQITAESASGQVVKTVLQEDWHVRVFGASGEACNVTTVKAGDKLLGYAARPGRHLGIPVDEWIIEK</sequence>
<evidence type="ECO:0000259" key="3">
    <source>
        <dbReference type="Pfam" id="PF01959"/>
    </source>
</evidence>